<gene>
    <name evidence="1" type="ORF">C1H84_17750</name>
</gene>
<name>A0A365Y908_9MICC</name>
<dbReference type="AlphaFoldDB" id="A0A365Y908"/>
<sequence>MKKSSRLGNAYARDARDRSICAGCKLFDDSTSLVEGQDFSAIHITHGGDAGGELLFTCCFA</sequence>
<reference evidence="1 2" key="1">
    <citation type="submission" date="2018-01" db="EMBL/GenBank/DDBJ databases">
        <title>Glutamicibacter soli strain NHPC-3 Whole genome sequence and assembly.</title>
        <authorList>
            <person name="Choudhury P."/>
            <person name="Gupta D."/>
            <person name="Sengupta K."/>
            <person name="Jawed A."/>
            <person name="Sultana N."/>
            <person name="Saha P."/>
        </authorList>
    </citation>
    <scope>NUCLEOTIDE SEQUENCE [LARGE SCALE GENOMIC DNA]</scope>
    <source>
        <strain evidence="1 2">NHPC-3</strain>
    </source>
</reference>
<keyword evidence="2" id="KW-1185">Reference proteome</keyword>
<dbReference type="EMBL" id="POAF01000015">
    <property type="protein sequence ID" value="RBL98483.1"/>
    <property type="molecule type" value="Genomic_DNA"/>
</dbReference>
<evidence type="ECO:0000313" key="1">
    <source>
        <dbReference type="EMBL" id="RBL98483.1"/>
    </source>
</evidence>
<organism evidence="1 2">
    <name type="scientific">Glutamicibacter soli</name>
    <dbReference type="NCBI Taxonomy" id="453836"/>
    <lineage>
        <taxon>Bacteria</taxon>
        <taxon>Bacillati</taxon>
        <taxon>Actinomycetota</taxon>
        <taxon>Actinomycetes</taxon>
        <taxon>Micrococcales</taxon>
        <taxon>Micrococcaceae</taxon>
        <taxon>Glutamicibacter</taxon>
    </lineage>
</organism>
<evidence type="ECO:0000313" key="2">
    <source>
        <dbReference type="Proteomes" id="UP000252167"/>
    </source>
</evidence>
<dbReference type="Proteomes" id="UP000252167">
    <property type="component" value="Unassembled WGS sequence"/>
</dbReference>
<protein>
    <submittedName>
        <fullName evidence="1">Uncharacterized protein</fullName>
    </submittedName>
</protein>
<comment type="caution">
    <text evidence="1">The sequence shown here is derived from an EMBL/GenBank/DDBJ whole genome shotgun (WGS) entry which is preliminary data.</text>
</comment>
<proteinExistence type="predicted"/>
<accession>A0A365Y908</accession>